<keyword evidence="5" id="KW-1185">Reference proteome</keyword>
<dbReference type="Gene3D" id="3.30.1330.120">
    <property type="entry name" value="2-methylcitrate dehydratase PrpD"/>
    <property type="match status" value="1"/>
</dbReference>
<evidence type="ECO:0000256" key="1">
    <source>
        <dbReference type="ARBA" id="ARBA00006174"/>
    </source>
</evidence>
<dbReference type="InterPro" id="IPR045337">
    <property type="entry name" value="MmgE_PrpD_C"/>
</dbReference>
<dbReference type="AlphaFoldDB" id="A0A5D0U5G4"/>
<evidence type="ECO:0000313" key="4">
    <source>
        <dbReference type="EMBL" id="TYC13194.1"/>
    </source>
</evidence>
<comment type="similarity">
    <text evidence="1">Belongs to the PrpD family.</text>
</comment>
<feature type="domain" description="MmgE/PrpD C-terminal" evidence="3">
    <location>
        <begin position="272"/>
        <end position="443"/>
    </location>
</feature>
<evidence type="ECO:0000259" key="3">
    <source>
        <dbReference type="Pfam" id="PF19305"/>
    </source>
</evidence>
<name>A0A5D0U5G4_9ACTN</name>
<dbReference type="Gene3D" id="1.10.4100.10">
    <property type="entry name" value="2-methylcitrate dehydratase PrpD"/>
    <property type="match status" value="1"/>
</dbReference>
<dbReference type="InterPro" id="IPR036148">
    <property type="entry name" value="MmgE/PrpD_sf"/>
</dbReference>
<comment type="caution">
    <text evidence="4">The sequence shown here is derived from an EMBL/GenBank/DDBJ whole genome shotgun (WGS) entry which is preliminary data.</text>
</comment>
<dbReference type="Pfam" id="PF03972">
    <property type="entry name" value="MmgE_PrpD_N"/>
    <property type="match status" value="1"/>
</dbReference>
<evidence type="ECO:0000259" key="2">
    <source>
        <dbReference type="Pfam" id="PF03972"/>
    </source>
</evidence>
<dbReference type="PANTHER" id="PTHR16943">
    <property type="entry name" value="2-METHYLCITRATE DEHYDRATASE-RELATED"/>
    <property type="match status" value="1"/>
</dbReference>
<gene>
    <name evidence="4" type="ORF">FXF65_22080</name>
</gene>
<dbReference type="Pfam" id="PF19305">
    <property type="entry name" value="MmgE_PrpD_C"/>
    <property type="match status" value="1"/>
</dbReference>
<dbReference type="InterPro" id="IPR042183">
    <property type="entry name" value="MmgE/PrpD_sf_1"/>
</dbReference>
<dbReference type="InterPro" id="IPR042188">
    <property type="entry name" value="MmgE/PrpD_sf_2"/>
</dbReference>
<sequence>MSGPTGSITAGVASLIADTPRSAVPPAALEAARRHVLDTFGVTLAGSAEPVVAAALDVLAHPPSAGGAALVGLGRWAGPVDAALVNAVSAHAIDYDDVHSHVRGHPSACVLPAALAAAEQAGLDGAGLLDAYVVGVEVAGRVGRGFDASHARQGFHSTSTLGVLGAVAAAARAFGLTAGQTAHALGIAASSAGGLRSNFGTMTKPLHAGFAARDGVAAALLARRGVTATETVLDGPGSFTRVYCPDGGEPDAALGPDGPWEILVPGIAIKKYPCCNRGHRTADAVLDLVRNLDLRADDIAEVRVRMPAGQVDGAGRVGPMTFPRPASGLEAKFSMQYVVAAAVLHRALPMAAFTDEGVRDRRIAGLIGRVRPVNRPDGDDRVEVVITERSGAVHARSVRFTRGDPRGGAPLPWDELLVKYRDCAVPVLGEDATARSAALVERLPALPDLRELTGLLAGTTAG</sequence>
<dbReference type="EMBL" id="VSFF01000008">
    <property type="protein sequence ID" value="TYC13194.1"/>
    <property type="molecule type" value="Genomic_DNA"/>
</dbReference>
<dbReference type="OrthoDB" id="9797528at2"/>
<dbReference type="Proteomes" id="UP000322634">
    <property type="component" value="Unassembled WGS sequence"/>
</dbReference>
<dbReference type="PANTHER" id="PTHR16943:SF8">
    <property type="entry name" value="2-METHYLCITRATE DEHYDRATASE"/>
    <property type="match status" value="1"/>
</dbReference>
<organism evidence="4 5">
    <name type="scientific">Actinomadura syzygii</name>
    <dbReference type="NCBI Taxonomy" id="1427538"/>
    <lineage>
        <taxon>Bacteria</taxon>
        <taxon>Bacillati</taxon>
        <taxon>Actinomycetota</taxon>
        <taxon>Actinomycetes</taxon>
        <taxon>Streptosporangiales</taxon>
        <taxon>Thermomonosporaceae</taxon>
        <taxon>Actinomadura</taxon>
    </lineage>
</organism>
<reference evidence="4 5" key="1">
    <citation type="submission" date="2019-08" db="EMBL/GenBank/DDBJ databases">
        <title>Actinomadura sp. nov. CYP1-5 isolated from mountain soil.</title>
        <authorList>
            <person name="Songsumanus A."/>
            <person name="Kuncharoen N."/>
            <person name="Kudo T."/>
            <person name="Yuki M."/>
            <person name="Igarashi Y."/>
            <person name="Tanasupawat S."/>
        </authorList>
    </citation>
    <scope>NUCLEOTIDE SEQUENCE [LARGE SCALE GENOMIC DNA]</scope>
    <source>
        <strain evidence="4 5">GKU157</strain>
    </source>
</reference>
<dbReference type="InterPro" id="IPR005656">
    <property type="entry name" value="MmgE_PrpD"/>
</dbReference>
<dbReference type="SUPFAM" id="SSF103378">
    <property type="entry name" value="2-methylcitrate dehydratase PrpD"/>
    <property type="match status" value="1"/>
</dbReference>
<feature type="domain" description="MmgE/PrpD N-terminal" evidence="2">
    <location>
        <begin position="13"/>
        <end position="246"/>
    </location>
</feature>
<dbReference type="GO" id="GO:0016829">
    <property type="term" value="F:lyase activity"/>
    <property type="evidence" value="ECO:0007669"/>
    <property type="project" value="InterPro"/>
</dbReference>
<protein>
    <submittedName>
        <fullName evidence="4">MmgE/PrpD family protein</fullName>
    </submittedName>
</protein>
<proteinExistence type="inferred from homology"/>
<dbReference type="RefSeq" id="WP_148351888.1">
    <property type="nucleotide sequence ID" value="NZ_JBHSBF010000034.1"/>
</dbReference>
<accession>A0A5D0U5G4</accession>
<evidence type="ECO:0000313" key="5">
    <source>
        <dbReference type="Proteomes" id="UP000322634"/>
    </source>
</evidence>
<dbReference type="InterPro" id="IPR045336">
    <property type="entry name" value="MmgE_PrpD_N"/>
</dbReference>